<evidence type="ECO:0000313" key="3">
    <source>
        <dbReference type="Proteomes" id="UP001597361"/>
    </source>
</evidence>
<gene>
    <name evidence="2" type="primary">porQ</name>
    <name evidence="2" type="ORF">ACFSKL_20075</name>
</gene>
<feature type="signal peptide" evidence="1">
    <location>
        <begin position="1"/>
        <end position="24"/>
    </location>
</feature>
<proteinExistence type="predicted"/>
<comment type="caution">
    <text evidence="2">The sequence shown here is derived from an EMBL/GenBank/DDBJ whole genome shotgun (WGS) entry which is preliminary data.</text>
</comment>
<keyword evidence="3" id="KW-1185">Reference proteome</keyword>
<evidence type="ECO:0000256" key="1">
    <source>
        <dbReference type="SAM" id="SignalP"/>
    </source>
</evidence>
<keyword evidence="1" id="KW-0732">Signal</keyword>
<dbReference type="RefSeq" id="WP_376888730.1">
    <property type="nucleotide sequence ID" value="NZ_JBHUHR010000046.1"/>
</dbReference>
<accession>A0ABW4VUU3</accession>
<dbReference type="NCBIfam" id="NF033709">
    <property type="entry name" value="PorV_fam"/>
    <property type="match status" value="1"/>
</dbReference>
<name>A0ABW4VUU3_9BACT</name>
<sequence>MRLKRLYTHLILLGYLLIPQQVTLGQTSHAAFNFVDNPSHAKLAALGGINITAGDDPLMFLSNPALLDSSRIQTPAFHYLNFPGGINVATLGYSFEGVGNGIVGLGIQYFNYGDFEGFDAIGTPTGQYSANEFAITAAYSKRQGVFQYGTNAKILGSVLEGYQAYALVFDLGINYYHPEMDLILAINVRNIGFNLNNYIEGQNLQLPSDFRIGASYKPEYAPIRFHLALRNLLGRETDFYLPSSFSGNETMGKADRMFRRAVFGVEILPSDQFHIRFGYNHLIRKEFETSDGPGAAGFSGGLAFRVKQFELSYARMFYNVPGGSNIFGISTAINKSRSF</sequence>
<organism evidence="2 3">
    <name type="scientific">Belliella marina</name>
    <dbReference type="NCBI Taxonomy" id="1644146"/>
    <lineage>
        <taxon>Bacteria</taxon>
        <taxon>Pseudomonadati</taxon>
        <taxon>Bacteroidota</taxon>
        <taxon>Cytophagia</taxon>
        <taxon>Cytophagales</taxon>
        <taxon>Cyclobacteriaceae</taxon>
        <taxon>Belliella</taxon>
    </lineage>
</organism>
<dbReference type="EMBL" id="JBHUHR010000046">
    <property type="protein sequence ID" value="MFD2037107.1"/>
    <property type="molecule type" value="Genomic_DNA"/>
</dbReference>
<protein>
    <submittedName>
        <fullName evidence="2">Type IX secretion system protein PorQ</fullName>
    </submittedName>
</protein>
<dbReference type="Proteomes" id="UP001597361">
    <property type="component" value="Unassembled WGS sequence"/>
</dbReference>
<evidence type="ECO:0000313" key="2">
    <source>
        <dbReference type="EMBL" id="MFD2037107.1"/>
    </source>
</evidence>
<dbReference type="NCBIfam" id="NF033711">
    <property type="entry name" value="T9SS_PorQ"/>
    <property type="match status" value="1"/>
</dbReference>
<feature type="chain" id="PRO_5047462824" evidence="1">
    <location>
        <begin position="25"/>
        <end position="339"/>
    </location>
</feature>
<reference evidence="3" key="1">
    <citation type="journal article" date="2019" name="Int. J. Syst. Evol. Microbiol.">
        <title>The Global Catalogue of Microorganisms (GCM) 10K type strain sequencing project: providing services to taxonomists for standard genome sequencing and annotation.</title>
        <authorList>
            <consortium name="The Broad Institute Genomics Platform"/>
            <consortium name="The Broad Institute Genome Sequencing Center for Infectious Disease"/>
            <person name="Wu L."/>
            <person name="Ma J."/>
        </authorList>
    </citation>
    <scope>NUCLEOTIDE SEQUENCE [LARGE SCALE GENOMIC DNA]</scope>
    <source>
        <strain evidence="3">CGMCC 1.15180</strain>
    </source>
</reference>